<evidence type="ECO:0000313" key="2">
    <source>
        <dbReference type="EMBL" id="KAG7532078.1"/>
    </source>
</evidence>
<organism evidence="2 3">
    <name type="scientific">Filobasidium floriforme</name>
    <dbReference type="NCBI Taxonomy" id="5210"/>
    <lineage>
        <taxon>Eukaryota</taxon>
        <taxon>Fungi</taxon>
        <taxon>Dikarya</taxon>
        <taxon>Basidiomycota</taxon>
        <taxon>Agaricomycotina</taxon>
        <taxon>Tremellomycetes</taxon>
        <taxon>Filobasidiales</taxon>
        <taxon>Filobasidiaceae</taxon>
        <taxon>Filobasidium</taxon>
    </lineage>
</organism>
<dbReference type="PANTHER" id="PTHR35802:SF1">
    <property type="entry name" value="PROTEASE SYNTHASE AND SPORULATION PROTEIN PAI 2"/>
    <property type="match status" value="1"/>
</dbReference>
<evidence type="ECO:0008006" key="4">
    <source>
        <dbReference type="Google" id="ProtNLM"/>
    </source>
</evidence>
<evidence type="ECO:0000313" key="3">
    <source>
        <dbReference type="Proteomes" id="UP000812966"/>
    </source>
</evidence>
<dbReference type="SUPFAM" id="SSF50475">
    <property type="entry name" value="FMN-binding split barrel"/>
    <property type="match status" value="1"/>
</dbReference>
<evidence type="ECO:0000256" key="1">
    <source>
        <dbReference type="SAM" id="MobiDB-lite"/>
    </source>
</evidence>
<proteinExistence type="predicted"/>
<dbReference type="Gene3D" id="2.30.110.10">
    <property type="entry name" value="Electron Transport, Fmn-binding Protein, Chain A"/>
    <property type="match status" value="1"/>
</dbReference>
<name>A0A8K0JQ92_9TREE</name>
<feature type="compositionally biased region" description="Basic and acidic residues" evidence="1">
    <location>
        <begin position="184"/>
        <end position="196"/>
    </location>
</feature>
<dbReference type="AlphaFoldDB" id="A0A8K0JQ92"/>
<dbReference type="EMBL" id="JABELV010000075">
    <property type="protein sequence ID" value="KAG7532078.1"/>
    <property type="molecule type" value="Genomic_DNA"/>
</dbReference>
<keyword evidence="3" id="KW-1185">Reference proteome</keyword>
<dbReference type="InterPro" id="IPR012349">
    <property type="entry name" value="Split_barrel_FMN-bd"/>
</dbReference>
<reference evidence="2" key="1">
    <citation type="submission" date="2020-04" db="EMBL/GenBank/DDBJ databases">
        <title>Analysis of mating type loci in Filobasidium floriforme.</title>
        <authorList>
            <person name="Nowrousian M."/>
        </authorList>
    </citation>
    <scope>NUCLEOTIDE SEQUENCE</scope>
    <source>
        <strain evidence="2">CBS 6242</strain>
    </source>
</reference>
<protein>
    <recommendedName>
        <fullName evidence="4">Transcriptional regulator</fullName>
    </recommendedName>
</protein>
<gene>
    <name evidence="2" type="ORF">FFLO_03886</name>
</gene>
<sequence length="281" mass="31413">MYLRPIHAEHDIPTLRSLIHKTQLGILITAFDPTGTSSDRQLHSTHVPWVLHVEDPKSETELGVLQGHMARQNPQAKLLVELANSKANKNDNNEGVIEERDVMVLFTAPQNAYISPSFYTSTKPATGKVVPTWDYASVAAYGKIRVYAQGEEGTGEFLDEQVDNLTRESEAKHLHPRSQARSQNGDKDDEHQEGWKVSDAPTPYINVLKRAIIGIEIKITRLEGKWKMSQEISEADRKGVVEGLERRDMELGMEMGGRGVGKIVEERGEVEVKKKEVAGKV</sequence>
<dbReference type="Proteomes" id="UP000812966">
    <property type="component" value="Unassembled WGS sequence"/>
</dbReference>
<comment type="caution">
    <text evidence="2">The sequence shown here is derived from an EMBL/GenBank/DDBJ whole genome shotgun (WGS) entry which is preliminary data.</text>
</comment>
<dbReference type="Pfam" id="PF04299">
    <property type="entry name" value="FMN_bind_2"/>
    <property type="match status" value="1"/>
</dbReference>
<dbReference type="InterPro" id="IPR007396">
    <property type="entry name" value="TR_PAI2-type"/>
</dbReference>
<feature type="region of interest" description="Disordered" evidence="1">
    <location>
        <begin position="168"/>
        <end position="197"/>
    </location>
</feature>
<accession>A0A8K0JQ92</accession>
<dbReference type="PANTHER" id="PTHR35802">
    <property type="entry name" value="PROTEASE SYNTHASE AND SPORULATION PROTEIN PAI 2"/>
    <property type="match status" value="1"/>
</dbReference>
<dbReference type="OrthoDB" id="2101473at2759"/>